<evidence type="ECO:0000313" key="1">
    <source>
        <dbReference type="EMBL" id="MPC44784.1"/>
    </source>
</evidence>
<proteinExistence type="predicted"/>
<name>A0A5B7FK73_PORTR</name>
<sequence>MLHCTGLPIHAFSQPPPLPPTRAVMIAPAFDPPYSPPFLRIDRVPTKGHCLVCPLICSVEEQEEEEEEEEARRTGREFGCYWKFLSLSGAAGVTLTALGSLEA</sequence>
<evidence type="ECO:0000313" key="2">
    <source>
        <dbReference type="Proteomes" id="UP000324222"/>
    </source>
</evidence>
<comment type="caution">
    <text evidence="1">The sequence shown here is derived from an EMBL/GenBank/DDBJ whole genome shotgun (WGS) entry which is preliminary data.</text>
</comment>
<gene>
    <name evidence="1" type="ORF">E2C01_038464</name>
</gene>
<dbReference type="AlphaFoldDB" id="A0A5B7FK73"/>
<protein>
    <submittedName>
        <fullName evidence="1">Uncharacterized protein</fullName>
    </submittedName>
</protein>
<accession>A0A5B7FK73</accession>
<keyword evidence="2" id="KW-1185">Reference proteome</keyword>
<dbReference type="EMBL" id="VSRR010006436">
    <property type="protein sequence ID" value="MPC44784.1"/>
    <property type="molecule type" value="Genomic_DNA"/>
</dbReference>
<reference evidence="1 2" key="1">
    <citation type="submission" date="2019-05" db="EMBL/GenBank/DDBJ databases">
        <title>Another draft genome of Portunus trituberculatus and its Hox gene families provides insights of decapod evolution.</title>
        <authorList>
            <person name="Jeong J.-H."/>
            <person name="Song I."/>
            <person name="Kim S."/>
            <person name="Choi T."/>
            <person name="Kim D."/>
            <person name="Ryu S."/>
            <person name="Kim W."/>
        </authorList>
    </citation>
    <scope>NUCLEOTIDE SEQUENCE [LARGE SCALE GENOMIC DNA]</scope>
    <source>
        <tissue evidence="1">Muscle</tissue>
    </source>
</reference>
<organism evidence="1 2">
    <name type="scientific">Portunus trituberculatus</name>
    <name type="common">Swimming crab</name>
    <name type="synonym">Neptunus trituberculatus</name>
    <dbReference type="NCBI Taxonomy" id="210409"/>
    <lineage>
        <taxon>Eukaryota</taxon>
        <taxon>Metazoa</taxon>
        <taxon>Ecdysozoa</taxon>
        <taxon>Arthropoda</taxon>
        <taxon>Crustacea</taxon>
        <taxon>Multicrustacea</taxon>
        <taxon>Malacostraca</taxon>
        <taxon>Eumalacostraca</taxon>
        <taxon>Eucarida</taxon>
        <taxon>Decapoda</taxon>
        <taxon>Pleocyemata</taxon>
        <taxon>Brachyura</taxon>
        <taxon>Eubrachyura</taxon>
        <taxon>Portunoidea</taxon>
        <taxon>Portunidae</taxon>
        <taxon>Portuninae</taxon>
        <taxon>Portunus</taxon>
    </lineage>
</organism>
<dbReference type="Proteomes" id="UP000324222">
    <property type="component" value="Unassembled WGS sequence"/>
</dbReference>